<sequence>MSAVGAYGILELDMFALQILDSFINKSLSLSTCISLAAMTWLLLSTILTPHVFNFLCRLYHANSCIRDTLTHVAAAFCDFVKGHTPHLAYISTKTMPSMTSFFNSL</sequence>
<dbReference type="EMBL" id="JABFUD020000020">
    <property type="protein sequence ID" value="KAI5064483.1"/>
    <property type="molecule type" value="Genomic_DNA"/>
</dbReference>
<dbReference type="Proteomes" id="UP000886520">
    <property type="component" value="Chromosome 20"/>
</dbReference>
<keyword evidence="1" id="KW-0472">Membrane</keyword>
<comment type="caution">
    <text evidence="2">The sequence shown here is derived from an EMBL/GenBank/DDBJ whole genome shotgun (WGS) entry which is preliminary data.</text>
</comment>
<keyword evidence="1" id="KW-0812">Transmembrane</keyword>
<evidence type="ECO:0000313" key="2">
    <source>
        <dbReference type="EMBL" id="KAI5064483.1"/>
    </source>
</evidence>
<dbReference type="AlphaFoldDB" id="A0A9D4UAK4"/>
<reference evidence="2" key="1">
    <citation type="submission" date="2021-01" db="EMBL/GenBank/DDBJ databases">
        <title>Adiantum capillus-veneris genome.</title>
        <authorList>
            <person name="Fang Y."/>
            <person name="Liao Q."/>
        </authorList>
    </citation>
    <scope>NUCLEOTIDE SEQUENCE</scope>
    <source>
        <strain evidence="2">H3</strain>
        <tissue evidence="2">Leaf</tissue>
    </source>
</reference>
<organism evidence="2 3">
    <name type="scientific">Adiantum capillus-veneris</name>
    <name type="common">Maidenhair fern</name>
    <dbReference type="NCBI Taxonomy" id="13818"/>
    <lineage>
        <taxon>Eukaryota</taxon>
        <taxon>Viridiplantae</taxon>
        <taxon>Streptophyta</taxon>
        <taxon>Embryophyta</taxon>
        <taxon>Tracheophyta</taxon>
        <taxon>Polypodiopsida</taxon>
        <taxon>Polypodiidae</taxon>
        <taxon>Polypodiales</taxon>
        <taxon>Pteridineae</taxon>
        <taxon>Pteridaceae</taxon>
        <taxon>Vittarioideae</taxon>
        <taxon>Adiantum</taxon>
    </lineage>
</organism>
<keyword evidence="1" id="KW-1133">Transmembrane helix</keyword>
<name>A0A9D4UAK4_ADICA</name>
<accession>A0A9D4UAK4</accession>
<protein>
    <submittedName>
        <fullName evidence="2">Uncharacterized protein</fullName>
    </submittedName>
</protein>
<proteinExistence type="predicted"/>
<evidence type="ECO:0000256" key="1">
    <source>
        <dbReference type="SAM" id="Phobius"/>
    </source>
</evidence>
<feature type="transmembrane region" description="Helical" evidence="1">
    <location>
        <begin position="28"/>
        <end position="48"/>
    </location>
</feature>
<evidence type="ECO:0000313" key="3">
    <source>
        <dbReference type="Proteomes" id="UP000886520"/>
    </source>
</evidence>
<keyword evidence="3" id="KW-1185">Reference proteome</keyword>
<gene>
    <name evidence="2" type="ORF">GOP47_0021153</name>
</gene>